<keyword evidence="11" id="KW-0812">Transmembrane</keyword>
<evidence type="ECO:0000256" key="2">
    <source>
        <dbReference type="ARBA" id="ARBA00022618"/>
    </source>
</evidence>
<dbReference type="InterPro" id="IPR007235">
    <property type="entry name" value="Glyco_trans_28_C"/>
</dbReference>
<dbReference type="HAMAP" id="MF_00033">
    <property type="entry name" value="MurG"/>
    <property type="match status" value="1"/>
</dbReference>
<dbReference type="GO" id="GO:0050511">
    <property type="term" value="F:undecaprenyldiphospho-muramoylpentapeptide beta-N-acetylglucosaminyltransferase activity"/>
    <property type="evidence" value="ECO:0007669"/>
    <property type="project" value="UniProtKB-UniRule"/>
</dbReference>
<evidence type="ECO:0000256" key="7">
    <source>
        <dbReference type="ARBA" id="ARBA00023136"/>
    </source>
</evidence>
<dbReference type="EMBL" id="LBVC01000020">
    <property type="protein sequence ID" value="KKQ78488.1"/>
    <property type="molecule type" value="Genomic_DNA"/>
</dbReference>
<evidence type="ECO:0000256" key="3">
    <source>
        <dbReference type="ARBA" id="ARBA00022676"/>
    </source>
</evidence>
<sequence length="354" mass="39354">MKVLVTGAHFTPALATIEELKKNYQCEVVYVGRKTTFEGDSTPSVESQVLPTLGVKFISLITGRLQREFTIFTIPSLFKIPIGFLQAPFILFKEKPDVVLSFGGYIAVPVVIWAWLFSIPIIIHEQAIISGLANKISSCFADKIAISFLENHSFNQQKVVLTGNPIRHEIIEIQHESKAAGVPRVLIAGGNQGSHVINMAVLDCLDKLTKIAKITHQTGDSKFGDFERLSVKQNENYRVEKFIGDGWGKLVQECDLVVSRAGVNTLCEMTILKKPVLVIPIAGHREQNTNAGYFENLGLAKILPQSKLSGDSLFWNIREMLKNINKLKIKAEKFKKSIIKDGAKKLALETILLK</sequence>
<evidence type="ECO:0000256" key="4">
    <source>
        <dbReference type="ARBA" id="ARBA00022679"/>
    </source>
</evidence>
<reference evidence="14 15" key="1">
    <citation type="journal article" date="2015" name="Nature">
        <title>rRNA introns, odd ribosomes, and small enigmatic genomes across a large radiation of phyla.</title>
        <authorList>
            <person name="Brown C.T."/>
            <person name="Hug L.A."/>
            <person name="Thomas B.C."/>
            <person name="Sharon I."/>
            <person name="Castelle C.J."/>
            <person name="Singh A."/>
            <person name="Wilkins M.J."/>
            <person name="Williams K.H."/>
            <person name="Banfield J.F."/>
        </authorList>
    </citation>
    <scope>NUCLEOTIDE SEQUENCE [LARGE SCALE GENOMIC DNA]</scope>
</reference>
<evidence type="ECO:0000256" key="10">
    <source>
        <dbReference type="HAMAP-Rule" id="MF_00033"/>
    </source>
</evidence>
<gene>
    <name evidence="10" type="primary">murG</name>
    <name evidence="14" type="ORF">US99_C0020G0013</name>
</gene>
<organism evidence="14 15">
    <name type="scientific">Candidatus Daviesbacteria bacterium GW2011_GWF2_38_6</name>
    <dbReference type="NCBI Taxonomy" id="1618432"/>
    <lineage>
        <taxon>Bacteria</taxon>
        <taxon>Candidatus Daviesiibacteriota</taxon>
    </lineage>
</organism>
<feature type="binding site" evidence="10">
    <location>
        <position position="287"/>
    </location>
    <ligand>
        <name>UDP-N-acetyl-alpha-D-glucosamine</name>
        <dbReference type="ChEBI" id="CHEBI:57705"/>
    </ligand>
</feature>
<evidence type="ECO:0000313" key="14">
    <source>
        <dbReference type="EMBL" id="KKQ78488.1"/>
    </source>
</evidence>
<evidence type="ECO:0000259" key="13">
    <source>
        <dbReference type="Pfam" id="PF04101"/>
    </source>
</evidence>
<dbReference type="AlphaFoldDB" id="A0A0G0KFS1"/>
<keyword evidence="6 10" id="KW-0573">Peptidoglycan synthesis</keyword>
<comment type="subcellular location">
    <subcellularLocation>
        <location evidence="10">Cell membrane</location>
        <topology evidence="10">Peripheral membrane protein</topology>
        <orientation evidence="10">Cytoplasmic side</orientation>
    </subcellularLocation>
</comment>
<evidence type="ECO:0000256" key="1">
    <source>
        <dbReference type="ARBA" id="ARBA00022475"/>
    </source>
</evidence>
<protein>
    <recommendedName>
        <fullName evidence="10">UDP-N-acetylglucosamine--N-acetylmuramyl-(pentapeptide) pyrophosphoryl-undecaprenol N-acetylglucosamine transferase</fullName>
        <ecNumber evidence="10">2.4.1.227</ecNumber>
    </recommendedName>
    <alternativeName>
        <fullName evidence="10">Undecaprenyl-PP-MurNAc-pentapeptide-UDPGlcNAc GlcNAc transferase</fullName>
    </alternativeName>
</protein>
<comment type="pathway">
    <text evidence="10">Cell wall biogenesis; peptidoglycan biosynthesis.</text>
</comment>
<comment type="caution">
    <text evidence="14">The sequence shown here is derived from an EMBL/GenBank/DDBJ whole genome shotgun (WGS) entry which is preliminary data.</text>
</comment>
<dbReference type="Gene3D" id="3.40.50.2000">
    <property type="entry name" value="Glycogen Phosphorylase B"/>
    <property type="match status" value="2"/>
</dbReference>
<feature type="domain" description="Glycosyl transferase family 28 C-terminal" evidence="13">
    <location>
        <begin position="185"/>
        <end position="345"/>
    </location>
</feature>
<evidence type="ECO:0000313" key="15">
    <source>
        <dbReference type="Proteomes" id="UP000034324"/>
    </source>
</evidence>
<dbReference type="Pfam" id="PF04101">
    <property type="entry name" value="Glyco_tran_28_C"/>
    <property type="match status" value="1"/>
</dbReference>
<dbReference type="InterPro" id="IPR006009">
    <property type="entry name" value="GlcNAc_MurG"/>
</dbReference>
<keyword evidence="7 10" id="KW-0472">Membrane</keyword>
<dbReference type="UniPathway" id="UPA00219"/>
<comment type="catalytic activity">
    <reaction evidence="10">
        <text>di-trans,octa-cis-undecaprenyl diphospho-N-acetyl-alpha-D-muramoyl-L-alanyl-D-glutamyl-meso-2,6-diaminopimeloyl-D-alanyl-D-alanine + UDP-N-acetyl-alpha-D-glucosamine = di-trans,octa-cis-undecaprenyl diphospho-[N-acetyl-alpha-D-glucosaminyl-(1-&gt;4)]-N-acetyl-alpha-D-muramoyl-L-alanyl-D-glutamyl-meso-2,6-diaminopimeloyl-D-alanyl-D-alanine + UDP + H(+)</text>
        <dbReference type="Rhea" id="RHEA:31227"/>
        <dbReference type="ChEBI" id="CHEBI:15378"/>
        <dbReference type="ChEBI" id="CHEBI:57705"/>
        <dbReference type="ChEBI" id="CHEBI:58223"/>
        <dbReference type="ChEBI" id="CHEBI:61387"/>
        <dbReference type="ChEBI" id="CHEBI:61388"/>
        <dbReference type="EC" id="2.4.1.227"/>
    </reaction>
</comment>
<keyword evidence="4 10" id="KW-0808">Transferase</keyword>
<name>A0A0G0KFS1_9BACT</name>
<dbReference type="Pfam" id="PF03033">
    <property type="entry name" value="Glyco_transf_28"/>
    <property type="match status" value="1"/>
</dbReference>
<evidence type="ECO:0000256" key="6">
    <source>
        <dbReference type="ARBA" id="ARBA00022984"/>
    </source>
</evidence>
<dbReference type="EC" id="2.4.1.227" evidence="10"/>
<feature type="binding site" evidence="10">
    <location>
        <position position="167"/>
    </location>
    <ligand>
        <name>UDP-N-acetyl-alpha-D-glucosamine</name>
        <dbReference type="ChEBI" id="CHEBI:57705"/>
    </ligand>
</feature>
<keyword evidence="1 10" id="KW-1003">Cell membrane</keyword>
<dbReference type="SUPFAM" id="SSF53756">
    <property type="entry name" value="UDP-Glycosyltransferase/glycogen phosphorylase"/>
    <property type="match status" value="1"/>
</dbReference>
<evidence type="ECO:0000256" key="8">
    <source>
        <dbReference type="ARBA" id="ARBA00023306"/>
    </source>
</evidence>
<dbReference type="PANTHER" id="PTHR21015:SF27">
    <property type="entry name" value="UDP-N-ACETYLGLUCOSAMINE--N-ACETYLMURAMYL-(PENTAPEPTIDE) PYROPHOSPHORYL-UNDECAPRENOL N-ACETYLGLUCOSAMINE TRANSFERASE"/>
    <property type="match status" value="1"/>
</dbReference>
<evidence type="ECO:0000259" key="12">
    <source>
        <dbReference type="Pfam" id="PF03033"/>
    </source>
</evidence>
<keyword evidence="8 10" id="KW-0131">Cell cycle</keyword>
<feature type="domain" description="Glycosyltransferase family 28 N-terminal" evidence="12">
    <location>
        <begin position="6"/>
        <end position="146"/>
    </location>
</feature>
<feature type="transmembrane region" description="Helical" evidence="11">
    <location>
        <begin position="69"/>
        <end position="92"/>
    </location>
</feature>
<dbReference type="GO" id="GO:0009252">
    <property type="term" value="P:peptidoglycan biosynthetic process"/>
    <property type="evidence" value="ECO:0007669"/>
    <property type="project" value="UniProtKB-UniRule"/>
</dbReference>
<comment type="similarity">
    <text evidence="10">Belongs to the glycosyltransferase 28 family. MurG subfamily.</text>
</comment>
<evidence type="ECO:0000256" key="11">
    <source>
        <dbReference type="SAM" id="Phobius"/>
    </source>
</evidence>
<comment type="function">
    <text evidence="10">Cell wall formation. Catalyzes the transfer of a GlcNAc subunit on undecaprenyl-pyrophosphoryl-MurNAc-pentapeptide (lipid intermediate I) to form undecaprenyl-pyrophosphoryl-MurNAc-(pentapeptide)GlcNAc (lipid intermediate II).</text>
</comment>
<dbReference type="Proteomes" id="UP000034324">
    <property type="component" value="Unassembled WGS sequence"/>
</dbReference>
<dbReference type="GO" id="GO:0071555">
    <property type="term" value="P:cell wall organization"/>
    <property type="evidence" value="ECO:0007669"/>
    <property type="project" value="UniProtKB-KW"/>
</dbReference>
<proteinExistence type="inferred from homology"/>
<evidence type="ECO:0000256" key="9">
    <source>
        <dbReference type="ARBA" id="ARBA00023316"/>
    </source>
</evidence>
<dbReference type="GO" id="GO:0051991">
    <property type="term" value="F:UDP-N-acetyl-D-glucosamine:N-acetylmuramoyl-L-alanyl-D-glutamyl-meso-2,6-diaminopimelyl-D-alanyl-D-alanine-diphosphoundecaprenol 4-beta-N-acetylglucosaminlytransferase activity"/>
    <property type="evidence" value="ECO:0007669"/>
    <property type="project" value="RHEA"/>
</dbReference>
<keyword evidence="9 10" id="KW-0961">Cell wall biogenesis/degradation</keyword>
<keyword evidence="5 10" id="KW-0133">Cell shape</keyword>
<comment type="caution">
    <text evidence="10">Lacks conserved residue(s) required for the propagation of feature annotation.</text>
</comment>
<keyword evidence="2 10" id="KW-0132">Cell division</keyword>
<dbReference type="GO" id="GO:0051301">
    <property type="term" value="P:cell division"/>
    <property type="evidence" value="ECO:0007669"/>
    <property type="project" value="UniProtKB-KW"/>
</dbReference>
<dbReference type="PANTHER" id="PTHR21015">
    <property type="entry name" value="UDP-N-ACETYLGLUCOSAMINE--N-ACETYLMURAMYL-(PENTAPEPTIDE) PYROPHOSPHORYL-UNDECAPRENOL N-ACETYLGLUCOSAMINE TRANSFERASE 1"/>
    <property type="match status" value="1"/>
</dbReference>
<dbReference type="CDD" id="cd03785">
    <property type="entry name" value="GT28_MurG"/>
    <property type="match status" value="1"/>
</dbReference>
<feature type="transmembrane region" description="Helical" evidence="11">
    <location>
        <begin position="98"/>
        <end position="123"/>
    </location>
</feature>
<evidence type="ECO:0000256" key="5">
    <source>
        <dbReference type="ARBA" id="ARBA00022960"/>
    </source>
</evidence>
<dbReference type="InterPro" id="IPR004276">
    <property type="entry name" value="GlycoTrans_28_N"/>
</dbReference>
<dbReference type="GO" id="GO:0005975">
    <property type="term" value="P:carbohydrate metabolic process"/>
    <property type="evidence" value="ECO:0007669"/>
    <property type="project" value="InterPro"/>
</dbReference>
<keyword evidence="11" id="KW-1133">Transmembrane helix</keyword>
<dbReference type="GO" id="GO:0005886">
    <property type="term" value="C:plasma membrane"/>
    <property type="evidence" value="ECO:0007669"/>
    <property type="project" value="UniProtKB-SubCell"/>
</dbReference>
<dbReference type="GO" id="GO:0008360">
    <property type="term" value="P:regulation of cell shape"/>
    <property type="evidence" value="ECO:0007669"/>
    <property type="project" value="UniProtKB-KW"/>
</dbReference>
<accession>A0A0G0KFS1</accession>
<keyword evidence="3 10" id="KW-0328">Glycosyltransferase</keyword>